<dbReference type="Proteomes" id="UP001270362">
    <property type="component" value="Unassembled WGS sequence"/>
</dbReference>
<dbReference type="AlphaFoldDB" id="A0AAE1C7I4"/>
<reference evidence="4" key="1">
    <citation type="journal article" date="2023" name="Mol. Phylogenet. Evol.">
        <title>Genome-scale phylogeny and comparative genomics of the fungal order Sordariales.</title>
        <authorList>
            <person name="Hensen N."/>
            <person name="Bonometti L."/>
            <person name="Westerberg I."/>
            <person name="Brannstrom I.O."/>
            <person name="Guillou S."/>
            <person name="Cros-Aarteil S."/>
            <person name="Calhoun S."/>
            <person name="Haridas S."/>
            <person name="Kuo A."/>
            <person name="Mondo S."/>
            <person name="Pangilinan J."/>
            <person name="Riley R."/>
            <person name="LaButti K."/>
            <person name="Andreopoulos B."/>
            <person name="Lipzen A."/>
            <person name="Chen C."/>
            <person name="Yan M."/>
            <person name="Daum C."/>
            <person name="Ng V."/>
            <person name="Clum A."/>
            <person name="Steindorff A."/>
            <person name="Ohm R.A."/>
            <person name="Martin F."/>
            <person name="Silar P."/>
            <person name="Natvig D.O."/>
            <person name="Lalanne C."/>
            <person name="Gautier V."/>
            <person name="Ament-Velasquez S.L."/>
            <person name="Kruys A."/>
            <person name="Hutchinson M.I."/>
            <person name="Powell A.J."/>
            <person name="Barry K."/>
            <person name="Miller A.N."/>
            <person name="Grigoriev I.V."/>
            <person name="Debuchy R."/>
            <person name="Gladieux P."/>
            <person name="Hiltunen Thoren M."/>
            <person name="Johannesson H."/>
        </authorList>
    </citation>
    <scope>NUCLEOTIDE SEQUENCE</scope>
    <source>
        <strain evidence="4">CBS 314.62</strain>
    </source>
</reference>
<gene>
    <name evidence="4" type="ORF">B0T22DRAFT_485038</name>
</gene>
<sequence length="216" mass="22311">MYILNTLISIIALGFSYLLNPVSAGSIPGSDGLYMALARGTDLVDVNDNPHLAVVRDYLGPVSASGNLTLAVPASTAYGVDGSSATEVTPTLADSRDASAAGPTETGSAHRKKSTVNKTYEDYCSPTMHFPNVLVLAFVGIATLFAPVLAGNLGAIDSMDMFGGSRKGGCLTLSRDVEGKCCKPNSSCESCNGDACSGDGRVWCQSATYNECCAES</sequence>
<evidence type="ECO:0000313" key="5">
    <source>
        <dbReference type="Proteomes" id="UP001270362"/>
    </source>
</evidence>
<evidence type="ECO:0000313" key="4">
    <source>
        <dbReference type="EMBL" id="KAK3681554.1"/>
    </source>
</evidence>
<feature type="signal peptide" evidence="3">
    <location>
        <begin position="1"/>
        <end position="24"/>
    </location>
</feature>
<keyword evidence="2" id="KW-0812">Transmembrane</keyword>
<evidence type="ECO:0000256" key="2">
    <source>
        <dbReference type="SAM" id="Phobius"/>
    </source>
</evidence>
<comment type="caution">
    <text evidence="4">The sequence shown here is derived from an EMBL/GenBank/DDBJ whole genome shotgun (WGS) entry which is preliminary data.</text>
</comment>
<protein>
    <submittedName>
        <fullName evidence="4">Uncharacterized protein</fullName>
    </submittedName>
</protein>
<proteinExistence type="predicted"/>
<feature type="transmembrane region" description="Helical" evidence="2">
    <location>
        <begin position="133"/>
        <end position="156"/>
    </location>
</feature>
<name>A0AAE1C7I4_9PEZI</name>
<keyword evidence="3" id="KW-0732">Signal</keyword>
<keyword evidence="2" id="KW-0472">Membrane</keyword>
<reference evidence="4" key="2">
    <citation type="submission" date="2023-06" db="EMBL/GenBank/DDBJ databases">
        <authorList>
            <consortium name="Lawrence Berkeley National Laboratory"/>
            <person name="Haridas S."/>
            <person name="Hensen N."/>
            <person name="Bonometti L."/>
            <person name="Westerberg I."/>
            <person name="Brannstrom I.O."/>
            <person name="Guillou S."/>
            <person name="Cros-Aarteil S."/>
            <person name="Calhoun S."/>
            <person name="Kuo A."/>
            <person name="Mondo S."/>
            <person name="Pangilinan J."/>
            <person name="Riley R."/>
            <person name="Labutti K."/>
            <person name="Andreopoulos B."/>
            <person name="Lipzen A."/>
            <person name="Chen C."/>
            <person name="Yanf M."/>
            <person name="Daum C."/>
            <person name="Ng V."/>
            <person name="Clum A."/>
            <person name="Steindorff A."/>
            <person name="Ohm R."/>
            <person name="Martin F."/>
            <person name="Silar P."/>
            <person name="Natvig D."/>
            <person name="Lalanne C."/>
            <person name="Gautier V."/>
            <person name="Ament-Velasquez S.L."/>
            <person name="Kruys A."/>
            <person name="Hutchinson M.I."/>
            <person name="Powell A.J."/>
            <person name="Barry K."/>
            <person name="Miller A.N."/>
            <person name="Grigoriev I.V."/>
            <person name="Debuchy R."/>
            <person name="Gladieux P."/>
            <person name="Thoren M.H."/>
            <person name="Johannesson H."/>
        </authorList>
    </citation>
    <scope>NUCLEOTIDE SEQUENCE</scope>
    <source>
        <strain evidence="4">CBS 314.62</strain>
    </source>
</reference>
<dbReference type="EMBL" id="JAULSO010000006">
    <property type="protein sequence ID" value="KAK3681554.1"/>
    <property type="molecule type" value="Genomic_DNA"/>
</dbReference>
<accession>A0AAE1C7I4</accession>
<organism evidence="4 5">
    <name type="scientific">Podospora appendiculata</name>
    <dbReference type="NCBI Taxonomy" id="314037"/>
    <lineage>
        <taxon>Eukaryota</taxon>
        <taxon>Fungi</taxon>
        <taxon>Dikarya</taxon>
        <taxon>Ascomycota</taxon>
        <taxon>Pezizomycotina</taxon>
        <taxon>Sordariomycetes</taxon>
        <taxon>Sordariomycetidae</taxon>
        <taxon>Sordariales</taxon>
        <taxon>Podosporaceae</taxon>
        <taxon>Podospora</taxon>
    </lineage>
</organism>
<feature type="region of interest" description="Disordered" evidence="1">
    <location>
        <begin position="91"/>
        <end position="113"/>
    </location>
</feature>
<keyword evidence="5" id="KW-1185">Reference proteome</keyword>
<evidence type="ECO:0000256" key="3">
    <source>
        <dbReference type="SAM" id="SignalP"/>
    </source>
</evidence>
<evidence type="ECO:0000256" key="1">
    <source>
        <dbReference type="SAM" id="MobiDB-lite"/>
    </source>
</evidence>
<feature type="chain" id="PRO_5042297705" evidence="3">
    <location>
        <begin position="25"/>
        <end position="216"/>
    </location>
</feature>
<keyword evidence="2" id="KW-1133">Transmembrane helix</keyword>